<dbReference type="EMBL" id="MU839828">
    <property type="protein sequence ID" value="KAK1759898.1"/>
    <property type="molecule type" value="Genomic_DNA"/>
</dbReference>
<evidence type="ECO:0000256" key="2">
    <source>
        <dbReference type="ARBA" id="ARBA00022857"/>
    </source>
</evidence>
<dbReference type="GO" id="GO:0006633">
    <property type="term" value="P:fatty acid biosynthetic process"/>
    <property type="evidence" value="ECO:0007669"/>
    <property type="project" value="TreeGrafter"/>
</dbReference>
<keyword evidence="5" id="KW-1185">Reference proteome</keyword>
<reference evidence="4" key="1">
    <citation type="submission" date="2023-06" db="EMBL/GenBank/DDBJ databases">
        <title>Genome-scale phylogeny and comparative genomics of the fungal order Sordariales.</title>
        <authorList>
            <consortium name="Lawrence Berkeley National Laboratory"/>
            <person name="Hensen N."/>
            <person name="Bonometti L."/>
            <person name="Westerberg I."/>
            <person name="Brannstrom I.O."/>
            <person name="Guillou S."/>
            <person name="Cros-Aarteil S."/>
            <person name="Calhoun S."/>
            <person name="Haridas S."/>
            <person name="Kuo A."/>
            <person name="Mondo S."/>
            <person name="Pangilinan J."/>
            <person name="Riley R."/>
            <person name="Labutti K."/>
            <person name="Andreopoulos B."/>
            <person name="Lipzen A."/>
            <person name="Chen C."/>
            <person name="Yanf M."/>
            <person name="Daum C."/>
            <person name="Ng V."/>
            <person name="Clum A."/>
            <person name="Steindorff A."/>
            <person name="Ohm R."/>
            <person name="Martin F."/>
            <person name="Silar P."/>
            <person name="Natvig D."/>
            <person name="Lalanne C."/>
            <person name="Gautier V."/>
            <person name="Ament-Velasquez S.L."/>
            <person name="Kruys A."/>
            <person name="Hutchinson M.I."/>
            <person name="Powell A.J."/>
            <person name="Barry K."/>
            <person name="Miller A.N."/>
            <person name="Grigoriev I.V."/>
            <person name="Debuchy R."/>
            <person name="Gladieux P."/>
            <person name="Thoren M.H."/>
            <person name="Johannesson H."/>
        </authorList>
    </citation>
    <scope>NUCLEOTIDE SEQUENCE</scope>
    <source>
        <strain evidence="4">PSN4</strain>
    </source>
</reference>
<dbReference type="PRINTS" id="PR00080">
    <property type="entry name" value="SDRFAMILY"/>
</dbReference>
<comment type="similarity">
    <text evidence="1">Belongs to the short-chain dehydrogenases/reductases (SDR) family.</text>
</comment>
<gene>
    <name evidence="4" type="ORF">QBC47DRAFT_117348</name>
</gene>
<evidence type="ECO:0000313" key="4">
    <source>
        <dbReference type="EMBL" id="KAK1759898.1"/>
    </source>
</evidence>
<feature type="region of interest" description="Disordered" evidence="3">
    <location>
        <begin position="48"/>
        <end position="70"/>
    </location>
</feature>
<dbReference type="AlphaFoldDB" id="A0AAJ0FE11"/>
<keyword evidence="2" id="KW-0521">NADP</keyword>
<dbReference type="Pfam" id="PF13561">
    <property type="entry name" value="adh_short_C2"/>
    <property type="match status" value="1"/>
</dbReference>
<dbReference type="FunFam" id="3.40.50.720:FF:000084">
    <property type="entry name" value="Short-chain dehydrogenase reductase"/>
    <property type="match status" value="1"/>
</dbReference>
<comment type="caution">
    <text evidence="4">The sequence shown here is derived from an EMBL/GenBank/DDBJ whole genome shotgun (WGS) entry which is preliminary data.</text>
</comment>
<dbReference type="Gene3D" id="3.40.50.720">
    <property type="entry name" value="NAD(P)-binding Rossmann-like Domain"/>
    <property type="match status" value="1"/>
</dbReference>
<dbReference type="SUPFAM" id="SSF51735">
    <property type="entry name" value="NAD(P)-binding Rossmann-fold domains"/>
    <property type="match status" value="1"/>
</dbReference>
<dbReference type="PROSITE" id="PS00061">
    <property type="entry name" value="ADH_SHORT"/>
    <property type="match status" value="1"/>
</dbReference>
<dbReference type="Proteomes" id="UP001239445">
    <property type="component" value="Unassembled WGS sequence"/>
</dbReference>
<dbReference type="GO" id="GO:0048038">
    <property type="term" value="F:quinone binding"/>
    <property type="evidence" value="ECO:0007669"/>
    <property type="project" value="TreeGrafter"/>
</dbReference>
<dbReference type="InterPro" id="IPR002347">
    <property type="entry name" value="SDR_fam"/>
</dbReference>
<evidence type="ECO:0000313" key="5">
    <source>
        <dbReference type="Proteomes" id="UP001239445"/>
    </source>
</evidence>
<dbReference type="PRINTS" id="PR00081">
    <property type="entry name" value="GDHRDH"/>
</dbReference>
<proteinExistence type="inferred from homology"/>
<sequence>MAFPTSRISPFQLLRKRLLISKLLPSQATCSLRPAFLLPDILPRTTSFTTTPFPKSQDQQPQYTLPPRPRRDLHGKVAIITGAGAPSSDLGNGRATALLLASDGASVVCVDKNLSLAQHTVSMISSQTLSSNPSVPPPPPPAAALAIEADVTREEDCIRIVGDTINRFGRVDILVNVVGIMGPSGTAVSLEDVEGWDWGMRVNVTSMMLMVRHVVPAMVRNGGDGDKIKGSIVNIGSVAGLRGGSPSLLYPASKGAVVNMTRAMAAHHGKEGVRVNCVCPGMLYTPMMYAAGMTDEMREARRKRSLLQTEGNAWDCASAVRFLAGDEARWITGAVLTVDAGATAAVSLSS</sequence>
<protein>
    <submittedName>
        <fullName evidence="4">Short-chain dehydrogenase reductase sdr protein</fullName>
    </submittedName>
</protein>
<dbReference type="InterPro" id="IPR036291">
    <property type="entry name" value="NAD(P)-bd_dom_sf"/>
</dbReference>
<evidence type="ECO:0000256" key="1">
    <source>
        <dbReference type="ARBA" id="ARBA00006484"/>
    </source>
</evidence>
<dbReference type="GO" id="GO:0016616">
    <property type="term" value="F:oxidoreductase activity, acting on the CH-OH group of donors, NAD or NADP as acceptor"/>
    <property type="evidence" value="ECO:0007669"/>
    <property type="project" value="TreeGrafter"/>
</dbReference>
<dbReference type="PANTHER" id="PTHR42760:SF122">
    <property type="entry name" value="NAD(P)-BINDING PROTEIN"/>
    <property type="match status" value="1"/>
</dbReference>
<dbReference type="InterPro" id="IPR020904">
    <property type="entry name" value="Sc_DH/Rdtase_CS"/>
</dbReference>
<evidence type="ECO:0000256" key="3">
    <source>
        <dbReference type="SAM" id="MobiDB-lite"/>
    </source>
</evidence>
<dbReference type="CDD" id="cd05233">
    <property type="entry name" value="SDR_c"/>
    <property type="match status" value="1"/>
</dbReference>
<dbReference type="PANTHER" id="PTHR42760">
    <property type="entry name" value="SHORT-CHAIN DEHYDROGENASES/REDUCTASES FAMILY MEMBER"/>
    <property type="match status" value="1"/>
</dbReference>
<organism evidence="4 5">
    <name type="scientific">Echria macrotheca</name>
    <dbReference type="NCBI Taxonomy" id="438768"/>
    <lineage>
        <taxon>Eukaryota</taxon>
        <taxon>Fungi</taxon>
        <taxon>Dikarya</taxon>
        <taxon>Ascomycota</taxon>
        <taxon>Pezizomycotina</taxon>
        <taxon>Sordariomycetes</taxon>
        <taxon>Sordariomycetidae</taxon>
        <taxon>Sordariales</taxon>
        <taxon>Schizotheciaceae</taxon>
        <taxon>Echria</taxon>
    </lineage>
</organism>
<name>A0AAJ0FE11_9PEZI</name>
<accession>A0AAJ0FE11</accession>